<reference evidence="1 4" key="2">
    <citation type="submission" date="2018-10" db="EMBL/GenBank/DDBJ databases">
        <title>Sequencing the genomes of 1000 actinobacteria strains.</title>
        <authorList>
            <person name="Klenk H.-P."/>
        </authorList>
    </citation>
    <scope>NUCLEOTIDE SEQUENCE [LARGE SCALE GENOMIC DNA]</scope>
    <source>
        <strain evidence="1 4">DSM 45119</strain>
    </source>
</reference>
<evidence type="ECO:0000313" key="4">
    <source>
        <dbReference type="Proteomes" id="UP000270697"/>
    </source>
</evidence>
<sequence length="74" mass="8323">MPQIELRYFWLPVPDESSDYGLVRHAFAGSRLDKGPADDSFCGDTYALAIPSEMDWIRAPTCQDCNTLLKELKG</sequence>
<dbReference type="Proteomes" id="UP000270697">
    <property type="component" value="Unassembled WGS sequence"/>
</dbReference>
<dbReference type="AlphaFoldDB" id="A0A1I4QYY6"/>
<accession>A0A1I4QYY6</accession>
<keyword evidence="4" id="KW-1185">Reference proteome</keyword>
<proteinExistence type="predicted"/>
<dbReference type="EMBL" id="RBXX01000002">
    <property type="protein sequence ID" value="RKT88244.1"/>
    <property type="molecule type" value="Genomic_DNA"/>
</dbReference>
<dbReference type="Proteomes" id="UP000199398">
    <property type="component" value="Unassembled WGS sequence"/>
</dbReference>
<evidence type="ECO:0008006" key="5">
    <source>
        <dbReference type="Google" id="ProtNLM"/>
    </source>
</evidence>
<evidence type="ECO:0000313" key="2">
    <source>
        <dbReference type="EMBL" id="SFM45055.1"/>
    </source>
</evidence>
<gene>
    <name evidence="1" type="ORF">ATL45_6674</name>
    <name evidence="2" type="ORF">SAMN05421805_101318</name>
</gene>
<evidence type="ECO:0000313" key="1">
    <source>
        <dbReference type="EMBL" id="RKT88244.1"/>
    </source>
</evidence>
<dbReference type="EMBL" id="FOUP01000001">
    <property type="protein sequence ID" value="SFM45055.1"/>
    <property type="molecule type" value="Genomic_DNA"/>
</dbReference>
<name>A0A1I4QYY6_9PSEU</name>
<dbReference type="RefSeq" id="WP_246025689.1">
    <property type="nucleotide sequence ID" value="NZ_FOUP01000001.1"/>
</dbReference>
<reference evidence="2 3" key="1">
    <citation type="submission" date="2016-10" db="EMBL/GenBank/DDBJ databases">
        <authorList>
            <person name="de Groot N.N."/>
        </authorList>
    </citation>
    <scope>NUCLEOTIDE SEQUENCE [LARGE SCALE GENOMIC DNA]</scope>
    <source>
        <strain evidence="2 3">CPCC 201259</strain>
    </source>
</reference>
<organism evidence="2 3">
    <name type="scientific">Saccharopolyspora antimicrobica</name>
    <dbReference type="NCBI Taxonomy" id="455193"/>
    <lineage>
        <taxon>Bacteria</taxon>
        <taxon>Bacillati</taxon>
        <taxon>Actinomycetota</taxon>
        <taxon>Actinomycetes</taxon>
        <taxon>Pseudonocardiales</taxon>
        <taxon>Pseudonocardiaceae</taxon>
        <taxon>Saccharopolyspora</taxon>
    </lineage>
</organism>
<evidence type="ECO:0000313" key="3">
    <source>
        <dbReference type="Proteomes" id="UP000199398"/>
    </source>
</evidence>
<protein>
    <recommendedName>
        <fullName evidence="5">Zinc-finger</fullName>
    </recommendedName>
</protein>